<dbReference type="AlphaFoldDB" id="A0A673UE85"/>
<sequence>MTQICLPRPKALAHPIPVPPRGLGAGQESWSPVGPCMSPGGPNLAQLLNSVLGLGTLGLTIQAIFSTPGPAWLLLLLLVSFLALDLLHWPADAPETQHILPTGGQSQGPGEDPGRQEAVLLSRVVVPGRLSPQQALLLLLLGLGLLLGACGMPLALLGLAFCLLPWV</sequence>
<evidence type="ECO:0000313" key="3">
    <source>
        <dbReference type="Proteomes" id="UP000472268"/>
    </source>
</evidence>
<keyword evidence="1" id="KW-0472">Membrane</keyword>
<protein>
    <submittedName>
        <fullName evidence="2">Chromosome 20 open reading frame 141</fullName>
    </submittedName>
</protein>
<name>A0A673UE85_SURSU</name>
<reference evidence="2 3" key="1">
    <citation type="submission" date="2019-05" db="EMBL/GenBank/DDBJ databases">
        <title>A Chromosome-scale Meerkat (S. suricatta) Genome Assembly.</title>
        <authorList>
            <person name="Dudchenko O."/>
            <person name="Lieberman Aiden E."/>
            <person name="Tung J."/>
            <person name="Barreiro L.B."/>
            <person name="Clutton-Brock T.H."/>
        </authorList>
    </citation>
    <scope>NUCLEOTIDE SEQUENCE [LARGE SCALE GENOMIC DNA]</scope>
</reference>
<dbReference type="Pfam" id="PF17717">
    <property type="entry name" value="DUF5562"/>
    <property type="match status" value="1"/>
</dbReference>
<keyword evidence="3" id="KW-1185">Reference proteome</keyword>
<dbReference type="RefSeq" id="XP_029774838.1">
    <property type="nucleotide sequence ID" value="XM_029918978.1"/>
</dbReference>
<evidence type="ECO:0000256" key="1">
    <source>
        <dbReference type="SAM" id="Phobius"/>
    </source>
</evidence>
<reference evidence="2" key="3">
    <citation type="submission" date="2025-09" db="UniProtKB">
        <authorList>
            <consortium name="Ensembl"/>
        </authorList>
    </citation>
    <scope>IDENTIFICATION</scope>
</reference>
<keyword evidence="1" id="KW-0812">Transmembrane</keyword>
<organism evidence="2 3">
    <name type="scientific">Suricata suricatta</name>
    <name type="common">Meerkat</name>
    <dbReference type="NCBI Taxonomy" id="37032"/>
    <lineage>
        <taxon>Eukaryota</taxon>
        <taxon>Metazoa</taxon>
        <taxon>Chordata</taxon>
        <taxon>Craniata</taxon>
        <taxon>Vertebrata</taxon>
        <taxon>Euteleostomi</taxon>
        <taxon>Mammalia</taxon>
        <taxon>Eutheria</taxon>
        <taxon>Laurasiatheria</taxon>
        <taxon>Carnivora</taxon>
        <taxon>Feliformia</taxon>
        <taxon>Herpestidae</taxon>
        <taxon>Suricata</taxon>
    </lineage>
</organism>
<dbReference type="InterPro" id="IPR040425">
    <property type="entry name" value="C20orf141-like"/>
</dbReference>
<gene>
    <name evidence="2" type="primary">C12H20orf141</name>
</gene>
<feature type="transmembrane region" description="Helical" evidence="1">
    <location>
        <begin position="136"/>
        <end position="166"/>
    </location>
</feature>
<dbReference type="OMA" id="HTHLTRG"/>
<accession>A0A673UE85</accession>
<dbReference type="Ensembl" id="ENSSSUT00005022437.1">
    <property type="protein sequence ID" value="ENSSSUP00005019617.1"/>
    <property type="gene ID" value="ENSSSUG00005012727.1"/>
</dbReference>
<dbReference type="GeneID" id="115275284"/>
<dbReference type="PANTHER" id="PTHR39222:SF1">
    <property type="entry name" value="RIKEN CDNA 1700020A23 GENE"/>
    <property type="match status" value="1"/>
</dbReference>
<proteinExistence type="predicted"/>
<dbReference type="PANTHER" id="PTHR39222">
    <property type="entry name" value="MCG9903"/>
    <property type="match status" value="1"/>
</dbReference>
<evidence type="ECO:0000313" key="2">
    <source>
        <dbReference type="Ensembl" id="ENSSSUP00005019617.1"/>
    </source>
</evidence>
<reference evidence="2" key="2">
    <citation type="submission" date="2025-08" db="UniProtKB">
        <authorList>
            <consortium name="Ensembl"/>
        </authorList>
    </citation>
    <scope>IDENTIFICATION</scope>
</reference>
<dbReference type="Proteomes" id="UP000472268">
    <property type="component" value="Chromosome 12"/>
</dbReference>
<keyword evidence="1" id="KW-1133">Transmembrane helix</keyword>